<keyword evidence="1" id="KW-0472">Membrane</keyword>
<sequence>MLKIVKIALYSFIIVFFLTTLLALSGLGYLWFSPEASSRADLPYLGSLVTTAILEVIAVVVMLVKKGFRYLPHVENHKTEAITLSFMKNFVTSGSTVQIVSSRLSWIRNSPELMDSVKKKAREGASVEVITPSPVEDDIRNELEQEGIRFFVTNEETAPEARFTLVNGNRSGAERLAIARGSHPEHEVTIFDNHSGPQIIGMAKDIIRKSKEKANAA</sequence>
<accession>A0A5K7ZHI7</accession>
<reference evidence="2 3" key="1">
    <citation type="submission" date="2019-11" db="EMBL/GenBank/DDBJ databases">
        <title>Comparative genomics of hydrocarbon-degrading Desulfosarcina strains.</title>
        <authorList>
            <person name="Watanabe M."/>
            <person name="Kojima H."/>
            <person name="Fukui M."/>
        </authorList>
    </citation>
    <scope>NUCLEOTIDE SEQUENCE [LARGE SCALE GENOMIC DNA]</scope>
    <source>
        <strain evidence="2 3">28bB2T</strain>
    </source>
</reference>
<dbReference type="AlphaFoldDB" id="A0A5K7ZHI7"/>
<dbReference type="EMBL" id="AP021876">
    <property type="protein sequence ID" value="BBO81572.1"/>
    <property type="molecule type" value="Genomic_DNA"/>
</dbReference>
<feature type="transmembrane region" description="Helical" evidence="1">
    <location>
        <begin position="44"/>
        <end position="64"/>
    </location>
</feature>
<dbReference type="Proteomes" id="UP000425960">
    <property type="component" value="Chromosome"/>
</dbReference>
<evidence type="ECO:0000256" key="1">
    <source>
        <dbReference type="SAM" id="Phobius"/>
    </source>
</evidence>
<keyword evidence="1" id="KW-1133">Transmembrane helix</keyword>
<protein>
    <submittedName>
        <fullName evidence="2">Uncharacterized protein</fullName>
    </submittedName>
</protein>
<organism evidence="2 3">
    <name type="scientific">Desulfosarcina ovata subsp. sediminis</name>
    <dbReference type="NCBI Taxonomy" id="885957"/>
    <lineage>
        <taxon>Bacteria</taxon>
        <taxon>Pseudomonadati</taxon>
        <taxon>Thermodesulfobacteriota</taxon>
        <taxon>Desulfobacteria</taxon>
        <taxon>Desulfobacterales</taxon>
        <taxon>Desulfosarcinaceae</taxon>
        <taxon>Desulfosarcina</taxon>
    </lineage>
</organism>
<dbReference type="RefSeq" id="WP_155322241.1">
    <property type="nucleotide sequence ID" value="NZ_AP021876.1"/>
</dbReference>
<feature type="transmembrane region" description="Helical" evidence="1">
    <location>
        <begin position="7"/>
        <end position="32"/>
    </location>
</feature>
<evidence type="ECO:0000313" key="3">
    <source>
        <dbReference type="Proteomes" id="UP000425960"/>
    </source>
</evidence>
<name>A0A5K7ZHI7_9BACT</name>
<evidence type="ECO:0000313" key="2">
    <source>
        <dbReference type="EMBL" id="BBO81572.1"/>
    </source>
</evidence>
<dbReference type="KEGG" id="dov:DSCO28_21380"/>
<gene>
    <name evidence="2" type="ORF">DSCO28_21380</name>
</gene>
<proteinExistence type="predicted"/>
<keyword evidence="1" id="KW-0812">Transmembrane</keyword>